<dbReference type="GO" id="GO:0016763">
    <property type="term" value="F:pentosyltransferase activity"/>
    <property type="evidence" value="ECO:0007669"/>
    <property type="project" value="TreeGrafter"/>
</dbReference>
<feature type="transmembrane region" description="Helical" evidence="9">
    <location>
        <begin position="376"/>
        <end position="395"/>
    </location>
</feature>
<dbReference type="PANTHER" id="PTHR33908:SF3">
    <property type="entry name" value="UNDECAPRENYL PHOSPHATE-ALPHA-4-AMINO-4-DEOXY-L-ARABINOSE ARABINOSYL TRANSFERASE"/>
    <property type="match status" value="1"/>
</dbReference>
<dbReference type="GO" id="GO:0009103">
    <property type="term" value="P:lipopolysaccharide biosynthetic process"/>
    <property type="evidence" value="ECO:0007669"/>
    <property type="project" value="UniProtKB-ARBA"/>
</dbReference>
<feature type="compositionally biased region" description="Gly residues" evidence="8">
    <location>
        <begin position="316"/>
        <end position="326"/>
    </location>
</feature>
<feature type="transmembrane region" description="Helical" evidence="9">
    <location>
        <begin position="351"/>
        <end position="370"/>
    </location>
</feature>
<feature type="region of interest" description="Disordered" evidence="8">
    <location>
        <begin position="284"/>
        <end position="332"/>
    </location>
</feature>
<feature type="transmembrane region" description="Helical" evidence="9">
    <location>
        <begin position="485"/>
        <end position="503"/>
    </location>
</feature>
<dbReference type="InterPro" id="IPR038731">
    <property type="entry name" value="RgtA/B/C-like"/>
</dbReference>
<proteinExistence type="predicted"/>
<dbReference type="EMBL" id="BBZA01000033">
    <property type="protein sequence ID" value="GAP62122.1"/>
    <property type="molecule type" value="Genomic_DNA"/>
</dbReference>
<feature type="domain" description="Putative mannosyltransferase YkcA/B-like C-terminal" evidence="11">
    <location>
        <begin position="539"/>
        <end position="618"/>
    </location>
</feature>
<gene>
    <name evidence="12" type="ORF">ARMA_0545</name>
    <name evidence="13" type="ORF">SE16_08500</name>
</gene>
<comment type="caution">
    <text evidence="12">The sequence shown here is derived from an EMBL/GenBank/DDBJ whole genome shotgun (WGS) entry which is preliminary data.</text>
</comment>
<reference evidence="12 14" key="1">
    <citation type="journal article" date="2015" name="Genome Announc.">
        <title>Draft Genome Sequence of a Heterotrophic Facultative Anaerobic Thermophilic Bacterium, Ardenticatena maritima Strain 110ST.</title>
        <authorList>
            <person name="Kawaichi S."/>
            <person name="Yoshida T."/>
            <person name="Sako Y."/>
            <person name="Nakamura R."/>
        </authorList>
    </citation>
    <scope>NUCLEOTIDE SEQUENCE [LARGE SCALE GENOMIC DNA]</scope>
    <source>
        <strain evidence="12 14">110S</strain>
    </source>
</reference>
<dbReference type="OrthoDB" id="9810398at2"/>
<dbReference type="EMBL" id="LGKN01000005">
    <property type="protein sequence ID" value="KPL87648.1"/>
    <property type="molecule type" value="Genomic_DNA"/>
</dbReference>
<keyword evidence="3" id="KW-0328">Glycosyltransferase</keyword>
<evidence type="ECO:0000313" key="12">
    <source>
        <dbReference type="EMBL" id="GAP62122.1"/>
    </source>
</evidence>
<sequence length="647" mass="69550">MQQVKAHTELKRGWRYEGLVSIPWAHLALIAIMGAALFLHLANLQAIGDANRYYTAAVKSMLQSWHNFFFVAAEPGASVTVDKPPLGLWIEAAFAWILGVHGWVVVLPNILAGVLSVPLLYALVKRSFGEGAGLVAALTLTLTPIFVATNRNNTMDGMLTFTLLLAAWAFLKATESGRLRWVVLGGVLVGLGFEIKMLQAFLPLPAFYALYALGSREAWRTKIKHLGIATIVIMLIGLAWPLAVDMTPPENRPYVGSSTNNTVMELIIGHNGLARLLNPRQVSTGDAANSAPPAGARPQAPRPGAPPDARVNDGVPPGGQPDGQPGGTPFANETGSPGVERFFVQPLAKQMSWLLPFALLGVVLLGASRWHVPLQATHRALVLWGGWLLTCWVFFSRIEGIFHAYYTIMLTPPLAALVGATFAWFWRRLEHVGARVGLLLAGSGVVAFHLFIARQEGMQAGWLYVPVLLLIMAAGLGWWHQGRASAVLTLLAMLWVPAVWTGLTTFDPTPNTALPTAYSPIDEMRPGGDPTQEGAADILLDFLQANPPGTSYLIAVSDAQIGAPLVLSTGQPVLYMGGFNGGDPVVDAEDIAQMVACGDLRYVVVSGRTRADIATWLDTTCRPVEGGIASPGNRPPGRVQLYDCMPE</sequence>
<protein>
    <submittedName>
        <fullName evidence="12">Uncharacterized protein</fullName>
    </submittedName>
</protein>
<dbReference type="GO" id="GO:0005886">
    <property type="term" value="C:plasma membrane"/>
    <property type="evidence" value="ECO:0007669"/>
    <property type="project" value="UniProtKB-SubCell"/>
</dbReference>
<dbReference type="InterPro" id="IPR056785">
    <property type="entry name" value="YkcA/B-like_C"/>
</dbReference>
<dbReference type="InterPro" id="IPR050297">
    <property type="entry name" value="LipidA_mod_glycosyltrf_83"/>
</dbReference>
<dbReference type="FunCoup" id="A0A0M8K762">
    <property type="interactions" value="25"/>
</dbReference>
<keyword evidence="4" id="KW-0808">Transferase</keyword>
<feature type="transmembrane region" description="Helical" evidence="9">
    <location>
        <begin position="131"/>
        <end position="148"/>
    </location>
</feature>
<dbReference type="AlphaFoldDB" id="A0A0M8K762"/>
<feature type="domain" description="Glycosyltransferase RgtA/B/C/D-like" evidence="10">
    <location>
        <begin position="82"/>
        <end position="240"/>
    </location>
</feature>
<feature type="transmembrane region" description="Helical" evidence="9">
    <location>
        <begin position="404"/>
        <end position="426"/>
    </location>
</feature>
<keyword evidence="7 9" id="KW-0472">Membrane</keyword>
<dbReference type="RefSeq" id="WP_054492043.1">
    <property type="nucleotide sequence ID" value="NZ_BBZA01000033.1"/>
</dbReference>
<dbReference type="Pfam" id="PF24878">
    <property type="entry name" value="YkcB_C"/>
    <property type="match status" value="1"/>
</dbReference>
<keyword evidence="2" id="KW-1003">Cell membrane</keyword>
<dbReference type="STRING" id="872965.SE16_08500"/>
<evidence type="ECO:0000256" key="5">
    <source>
        <dbReference type="ARBA" id="ARBA00022692"/>
    </source>
</evidence>
<reference evidence="13 15" key="2">
    <citation type="submission" date="2015-07" db="EMBL/GenBank/DDBJ databases">
        <title>Whole genome sequence of Ardenticatena maritima DSM 23922.</title>
        <authorList>
            <person name="Hemp J."/>
            <person name="Ward L.M."/>
            <person name="Pace L.A."/>
            <person name="Fischer W.W."/>
        </authorList>
    </citation>
    <scope>NUCLEOTIDE SEQUENCE [LARGE SCALE GENOMIC DNA]</scope>
    <source>
        <strain evidence="13 15">110S</strain>
    </source>
</reference>
<dbReference type="InParanoid" id="A0A0M8K762"/>
<dbReference type="Pfam" id="PF13231">
    <property type="entry name" value="PMT_2"/>
    <property type="match status" value="1"/>
</dbReference>
<feature type="transmembrane region" description="Helical" evidence="9">
    <location>
        <begin position="223"/>
        <end position="244"/>
    </location>
</feature>
<evidence type="ECO:0000259" key="10">
    <source>
        <dbReference type="Pfam" id="PF13231"/>
    </source>
</evidence>
<evidence type="ECO:0000313" key="13">
    <source>
        <dbReference type="EMBL" id="KPL87648.1"/>
    </source>
</evidence>
<evidence type="ECO:0000256" key="1">
    <source>
        <dbReference type="ARBA" id="ARBA00004651"/>
    </source>
</evidence>
<evidence type="ECO:0000256" key="8">
    <source>
        <dbReference type="SAM" id="MobiDB-lite"/>
    </source>
</evidence>
<keyword evidence="6 9" id="KW-1133">Transmembrane helix</keyword>
<feature type="transmembrane region" description="Helical" evidence="9">
    <location>
        <begin position="460"/>
        <end position="479"/>
    </location>
</feature>
<keyword evidence="14" id="KW-1185">Reference proteome</keyword>
<feature type="transmembrane region" description="Helical" evidence="9">
    <location>
        <begin position="154"/>
        <end position="171"/>
    </location>
</feature>
<evidence type="ECO:0000313" key="14">
    <source>
        <dbReference type="Proteomes" id="UP000037784"/>
    </source>
</evidence>
<evidence type="ECO:0000256" key="4">
    <source>
        <dbReference type="ARBA" id="ARBA00022679"/>
    </source>
</evidence>
<name>A0A0M8K762_9CHLR</name>
<dbReference type="Proteomes" id="UP000050502">
    <property type="component" value="Unassembled WGS sequence"/>
</dbReference>
<evidence type="ECO:0000256" key="6">
    <source>
        <dbReference type="ARBA" id="ARBA00022989"/>
    </source>
</evidence>
<evidence type="ECO:0000313" key="15">
    <source>
        <dbReference type="Proteomes" id="UP000050502"/>
    </source>
</evidence>
<comment type="subcellular location">
    <subcellularLocation>
        <location evidence="1">Cell membrane</location>
        <topology evidence="1">Multi-pass membrane protein</topology>
    </subcellularLocation>
</comment>
<evidence type="ECO:0000256" key="7">
    <source>
        <dbReference type="ARBA" id="ARBA00023136"/>
    </source>
</evidence>
<keyword evidence="5 9" id="KW-0812">Transmembrane</keyword>
<evidence type="ECO:0000256" key="3">
    <source>
        <dbReference type="ARBA" id="ARBA00022676"/>
    </source>
</evidence>
<evidence type="ECO:0000256" key="2">
    <source>
        <dbReference type="ARBA" id="ARBA00022475"/>
    </source>
</evidence>
<accession>A0A0M8K762</accession>
<dbReference type="Proteomes" id="UP000037784">
    <property type="component" value="Unassembled WGS sequence"/>
</dbReference>
<feature type="transmembrane region" description="Helical" evidence="9">
    <location>
        <begin position="20"/>
        <end position="41"/>
    </location>
</feature>
<feature type="transmembrane region" description="Helical" evidence="9">
    <location>
        <begin position="183"/>
        <end position="211"/>
    </location>
</feature>
<evidence type="ECO:0000259" key="11">
    <source>
        <dbReference type="Pfam" id="PF24878"/>
    </source>
</evidence>
<feature type="transmembrane region" description="Helical" evidence="9">
    <location>
        <begin position="432"/>
        <end position="453"/>
    </location>
</feature>
<evidence type="ECO:0000256" key="9">
    <source>
        <dbReference type="SAM" id="Phobius"/>
    </source>
</evidence>
<dbReference type="PANTHER" id="PTHR33908">
    <property type="entry name" value="MANNOSYLTRANSFERASE YKCB-RELATED"/>
    <property type="match status" value="1"/>
</dbReference>
<feature type="transmembrane region" description="Helical" evidence="9">
    <location>
        <begin position="93"/>
        <end position="124"/>
    </location>
</feature>
<organism evidence="12 14">
    <name type="scientific">Ardenticatena maritima</name>
    <dbReference type="NCBI Taxonomy" id="872965"/>
    <lineage>
        <taxon>Bacteria</taxon>
        <taxon>Bacillati</taxon>
        <taxon>Chloroflexota</taxon>
        <taxon>Ardenticatenia</taxon>
        <taxon>Ardenticatenales</taxon>
        <taxon>Ardenticatenaceae</taxon>
        <taxon>Ardenticatena</taxon>
    </lineage>
</organism>
<dbReference type="GO" id="GO:0010041">
    <property type="term" value="P:response to iron(III) ion"/>
    <property type="evidence" value="ECO:0007669"/>
    <property type="project" value="TreeGrafter"/>
</dbReference>
<reference evidence="14" key="3">
    <citation type="submission" date="2015-08" db="EMBL/GenBank/DDBJ databases">
        <title>Draft Genome Sequence of a Heterotrophic Facultative Anaerobic Bacterium Ardenticatena maritima Strain 110S.</title>
        <authorList>
            <person name="Kawaichi S."/>
            <person name="Yoshida T."/>
            <person name="Sako Y."/>
            <person name="Nakamura R."/>
        </authorList>
    </citation>
    <scope>NUCLEOTIDE SEQUENCE [LARGE SCALE GENOMIC DNA]</scope>
    <source>
        <strain evidence="14">110S</strain>
    </source>
</reference>